<name>A0A286GBE2_9BACT</name>
<dbReference type="AlphaFoldDB" id="A0A286GBE2"/>
<reference evidence="3" key="1">
    <citation type="submission" date="2017-09" db="EMBL/GenBank/DDBJ databases">
        <authorList>
            <person name="Varghese N."/>
            <person name="Submissions S."/>
        </authorList>
    </citation>
    <scope>NUCLEOTIDE SEQUENCE [LARGE SCALE GENOMIC DNA]</scope>
    <source>
        <strain evidence="3">DSM 29961</strain>
    </source>
</reference>
<evidence type="ECO:0000259" key="1">
    <source>
        <dbReference type="Pfam" id="PF14065"/>
    </source>
</evidence>
<evidence type="ECO:0000313" key="2">
    <source>
        <dbReference type="EMBL" id="SOD92843.1"/>
    </source>
</evidence>
<dbReference type="InterPro" id="IPR025351">
    <property type="entry name" value="Pvc16_N"/>
</dbReference>
<dbReference type="Pfam" id="PF14065">
    <property type="entry name" value="Pvc16_N"/>
    <property type="match status" value="1"/>
</dbReference>
<organism evidence="2 3">
    <name type="scientific">Spirosoma fluviale</name>
    <dbReference type="NCBI Taxonomy" id="1597977"/>
    <lineage>
        <taxon>Bacteria</taxon>
        <taxon>Pseudomonadati</taxon>
        <taxon>Bacteroidota</taxon>
        <taxon>Cytophagia</taxon>
        <taxon>Cytophagales</taxon>
        <taxon>Cytophagaceae</taxon>
        <taxon>Spirosoma</taxon>
    </lineage>
</organism>
<dbReference type="EMBL" id="OCNH01000003">
    <property type="protein sequence ID" value="SOD92843.1"/>
    <property type="molecule type" value="Genomic_DNA"/>
</dbReference>
<protein>
    <recommendedName>
        <fullName evidence="1">Pvc16 N-terminal domain-containing protein</fullName>
    </recommendedName>
</protein>
<proteinExistence type="predicted"/>
<dbReference type="OrthoDB" id="7560784at2"/>
<gene>
    <name evidence="2" type="ORF">SAMN06269250_4220</name>
</gene>
<dbReference type="Proteomes" id="UP000219452">
    <property type="component" value="Unassembled WGS sequence"/>
</dbReference>
<feature type="domain" description="Pvc16 N-terminal" evidence="1">
    <location>
        <begin position="45"/>
        <end position="203"/>
    </location>
</feature>
<accession>A0A286GBE2</accession>
<evidence type="ECO:0000313" key="3">
    <source>
        <dbReference type="Proteomes" id="UP000219452"/>
    </source>
</evidence>
<keyword evidence="3" id="KW-1185">Reference proteome</keyword>
<sequence length="216" mass="24434">MIAHALSIVMNELNRHLMTYDIPNADASSNRAVLGNLAEGFASGNAANGVPRNRLILSVVNIQEEKTLKNLPNYIRHDANLSVSYENPPVFLNLKVLLTATHTDYMIAMLMLSRGIQFFQYRLAFTQDSVDPDSLTPPTAIVNELDQLEAFKMNIELYSPSMEEVNHLWGTLGGKQYPFALYIFRMLELKFKSRQPERGVITEISSNFYHKKPAVN</sequence>